<gene>
    <name evidence="2" type="ORF">PROQFM164_S03g001376</name>
</gene>
<keyword evidence="3" id="KW-1185">Reference proteome</keyword>
<accession>W6QF09</accession>
<dbReference type="OrthoDB" id="3796275at2759"/>
<dbReference type="AlphaFoldDB" id="W6QF09"/>
<organism evidence="2 3">
    <name type="scientific">Penicillium roqueforti (strain FM164)</name>
    <dbReference type="NCBI Taxonomy" id="1365484"/>
    <lineage>
        <taxon>Eukaryota</taxon>
        <taxon>Fungi</taxon>
        <taxon>Dikarya</taxon>
        <taxon>Ascomycota</taxon>
        <taxon>Pezizomycotina</taxon>
        <taxon>Eurotiomycetes</taxon>
        <taxon>Eurotiomycetidae</taxon>
        <taxon>Eurotiales</taxon>
        <taxon>Aspergillaceae</taxon>
        <taxon>Penicillium</taxon>
    </lineage>
</organism>
<dbReference type="EMBL" id="HG792017">
    <property type="protein sequence ID" value="CDM34651.1"/>
    <property type="molecule type" value="Genomic_DNA"/>
</dbReference>
<proteinExistence type="predicted"/>
<evidence type="ECO:0000256" key="1">
    <source>
        <dbReference type="SAM" id="MobiDB-lite"/>
    </source>
</evidence>
<sequence>MPNQGRDNRTQTHKEGLAQRWCRGTGASRQALRPRNDNPERVCVGDEHGLQGRFQQAIGQEFGAVLEAKWVEFSFADFKCSGSGYKKRPMLSR</sequence>
<reference evidence="2" key="1">
    <citation type="journal article" date="2014" name="Nat. Commun.">
        <title>Multiple recent horizontal transfers of a large genomic region in cheese making fungi.</title>
        <authorList>
            <person name="Cheeseman K."/>
            <person name="Ropars J."/>
            <person name="Renault P."/>
            <person name="Dupont J."/>
            <person name="Gouzy J."/>
            <person name="Branca A."/>
            <person name="Abraham A.L."/>
            <person name="Ceppi M."/>
            <person name="Conseiller E."/>
            <person name="Debuchy R."/>
            <person name="Malagnac F."/>
            <person name="Goarin A."/>
            <person name="Silar P."/>
            <person name="Lacoste S."/>
            <person name="Sallet E."/>
            <person name="Bensimon A."/>
            <person name="Giraud T."/>
            <person name="Brygoo Y."/>
        </authorList>
    </citation>
    <scope>NUCLEOTIDE SEQUENCE [LARGE SCALE GENOMIC DNA]</scope>
    <source>
        <strain evidence="2">FM164</strain>
    </source>
</reference>
<evidence type="ECO:0000313" key="3">
    <source>
        <dbReference type="Proteomes" id="UP000030686"/>
    </source>
</evidence>
<feature type="compositionally biased region" description="Basic and acidic residues" evidence="1">
    <location>
        <begin position="1"/>
        <end position="17"/>
    </location>
</feature>
<name>W6QF09_PENRF</name>
<feature type="region of interest" description="Disordered" evidence="1">
    <location>
        <begin position="1"/>
        <end position="40"/>
    </location>
</feature>
<protein>
    <submittedName>
        <fullName evidence="2">Genomic scaffold, ProqFM164S03</fullName>
    </submittedName>
</protein>
<evidence type="ECO:0000313" key="2">
    <source>
        <dbReference type="EMBL" id="CDM34651.1"/>
    </source>
</evidence>
<dbReference type="Proteomes" id="UP000030686">
    <property type="component" value="Unassembled WGS sequence"/>
</dbReference>